<dbReference type="RefSeq" id="WP_137448337.1">
    <property type="nucleotide sequence ID" value="NZ_SZZH01000001.1"/>
</dbReference>
<dbReference type="PANTHER" id="PTHR34406">
    <property type="entry name" value="PROTEIN YCEI"/>
    <property type="match status" value="1"/>
</dbReference>
<dbReference type="SUPFAM" id="SSF101874">
    <property type="entry name" value="YceI-like"/>
    <property type="match status" value="1"/>
</dbReference>
<dbReference type="Pfam" id="PF04264">
    <property type="entry name" value="YceI"/>
    <property type="match status" value="1"/>
</dbReference>
<accession>A0A4U6QKM2</accession>
<dbReference type="SMR" id="A0A4U6QKM2"/>
<gene>
    <name evidence="4" type="ORF">FDO65_05130</name>
</gene>
<dbReference type="InterPro" id="IPR007372">
    <property type="entry name" value="Lipid/polyisoprenoid-bd_YceI"/>
</dbReference>
<evidence type="ECO:0000313" key="5">
    <source>
        <dbReference type="Proteomes" id="UP000306985"/>
    </source>
</evidence>
<dbReference type="Proteomes" id="UP000306985">
    <property type="component" value="Unassembled WGS sequence"/>
</dbReference>
<dbReference type="EMBL" id="SZZH01000001">
    <property type="protein sequence ID" value="TKV61034.1"/>
    <property type="molecule type" value="Genomic_DNA"/>
</dbReference>
<dbReference type="AlphaFoldDB" id="A0A4U6QKM2"/>
<dbReference type="OrthoDB" id="9811006at2"/>
<feature type="region of interest" description="Disordered" evidence="2">
    <location>
        <begin position="1"/>
        <end position="23"/>
    </location>
</feature>
<dbReference type="SMART" id="SM00867">
    <property type="entry name" value="YceI"/>
    <property type="match status" value="1"/>
</dbReference>
<evidence type="ECO:0000313" key="4">
    <source>
        <dbReference type="EMBL" id="TKV61034.1"/>
    </source>
</evidence>
<protein>
    <submittedName>
        <fullName evidence="4">YceI family protein</fullName>
    </submittedName>
</protein>
<feature type="domain" description="Lipid/polyisoprenoid-binding YceI-like" evidence="3">
    <location>
        <begin position="29"/>
        <end position="194"/>
    </location>
</feature>
<keyword evidence="5" id="KW-1185">Reference proteome</keyword>
<organism evidence="4 5">
    <name type="scientific">Nakamurella flava</name>
    <dbReference type="NCBI Taxonomy" id="2576308"/>
    <lineage>
        <taxon>Bacteria</taxon>
        <taxon>Bacillati</taxon>
        <taxon>Actinomycetota</taxon>
        <taxon>Actinomycetes</taxon>
        <taxon>Nakamurellales</taxon>
        <taxon>Nakamurellaceae</taxon>
        <taxon>Nakamurella</taxon>
    </lineage>
</organism>
<proteinExistence type="inferred from homology"/>
<evidence type="ECO:0000256" key="2">
    <source>
        <dbReference type="SAM" id="MobiDB-lite"/>
    </source>
</evidence>
<dbReference type="PANTHER" id="PTHR34406:SF1">
    <property type="entry name" value="PROTEIN YCEI"/>
    <property type="match status" value="1"/>
</dbReference>
<dbReference type="InterPro" id="IPR036761">
    <property type="entry name" value="TTHA0802/YceI-like_sf"/>
</dbReference>
<name>A0A4U6QKM2_9ACTN</name>
<comment type="caution">
    <text evidence="4">The sequence shown here is derived from an EMBL/GenBank/DDBJ whole genome shotgun (WGS) entry which is preliminary data.</text>
</comment>
<reference evidence="4 5" key="1">
    <citation type="submission" date="2019-05" db="EMBL/GenBank/DDBJ databases">
        <title>Nakamurella sp. N5BH11, whole genome shotgun sequence.</title>
        <authorList>
            <person name="Tuo L."/>
        </authorList>
    </citation>
    <scope>NUCLEOTIDE SEQUENCE [LARGE SCALE GENOMIC DNA]</scope>
    <source>
        <strain evidence="4 5">N5BH11</strain>
    </source>
</reference>
<sequence>MSAAVLASHRHPTHPADNRGPMTSGLDGDWVVDGAASRVAFSGRVSRFLSTVAARFPDVSGALTIDVAAGTVDIGVDIAVATVTSGNPVWDELIDTADPFAATAHPVARFRGGADGLGVAQSGAGVAAISGELALRGIVRPLALTARWMPQRAGLRIVAEGEVDRDDYGLRVDVPGLSRLMPQRMTVTIEMLVVPA</sequence>
<evidence type="ECO:0000259" key="3">
    <source>
        <dbReference type="SMART" id="SM00867"/>
    </source>
</evidence>
<evidence type="ECO:0000256" key="1">
    <source>
        <dbReference type="ARBA" id="ARBA00008812"/>
    </source>
</evidence>
<comment type="similarity">
    <text evidence="1">Belongs to the UPF0312 family.</text>
</comment>
<dbReference type="Gene3D" id="2.40.128.110">
    <property type="entry name" value="Lipid/polyisoprenoid-binding, YceI-like"/>
    <property type="match status" value="1"/>
</dbReference>